<evidence type="ECO:0000313" key="1">
    <source>
        <dbReference type="EMBL" id="KAF6355322.1"/>
    </source>
</evidence>
<reference evidence="1 2" key="1">
    <citation type="journal article" date="2020" name="Nature">
        <title>Six reference-quality genomes reveal evolution of bat adaptations.</title>
        <authorList>
            <person name="Jebb D."/>
            <person name="Huang Z."/>
            <person name="Pippel M."/>
            <person name="Hughes G.M."/>
            <person name="Lavrichenko K."/>
            <person name="Devanna P."/>
            <person name="Winkler S."/>
            <person name="Jermiin L.S."/>
            <person name="Skirmuntt E.C."/>
            <person name="Katzourakis A."/>
            <person name="Burkitt-Gray L."/>
            <person name="Ray D.A."/>
            <person name="Sullivan K.A.M."/>
            <person name="Roscito J.G."/>
            <person name="Kirilenko B.M."/>
            <person name="Davalos L.M."/>
            <person name="Corthals A.P."/>
            <person name="Power M.L."/>
            <person name="Jones G."/>
            <person name="Ransome R.D."/>
            <person name="Dechmann D.K.N."/>
            <person name="Locatelli A.G."/>
            <person name="Puechmaille S.J."/>
            <person name="Fedrigo O."/>
            <person name="Jarvis E.D."/>
            <person name="Hiller M."/>
            <person name="Vernes S.C."/>
            <person name="Myers E.W."/>
            <person name="Teeling E.C."/>
        </authorList>
    </citation>
    <scope>NUCLEOTIDE SEQUENCE [LARGE SCALE GENOMIC DNA]</scope>
    <source>
        <strain evidence="1">MMyoMyo1</strain>
        <tissue evidence="1">Flight muscle</tissue>
    </source>
</reference>
<dbReference type="EMBL" id="JABWUV010000005">
    <property type="protein sequence ID" value="KAF6355322.1"/>
    <property type="molecule type" value="Genomic_DNA"/>
</dbReference>
<gene>
    <name evidence="1" type="ORF">mMyoMyo1_011492</name>
</gene>
<name>A0A7J7Y016_MYOMY</name>
<accession>A0A7J7Y016</accession>
<dbReference type="Proteomes" id="UP000527355">
    <property type="component" value="Unassembled WGS sequence"/>
</dbReference>
<comment type="caution">
    <text evidence="1">The sequence shown here is derived from an EMBL/GenBank/DDBJ whole genome shotgun (WGS) entry which is preliminary data.</text>
</comment>
<dbReference type="AlphaFoldDB" id="A0A7J7Y016"/>
<protein>
    <submittedName>
        <fullName evidence="1">Uncharacterized protein</fullName>
    </submittedName>
</protein>
<keyword evidence="2" id="KW-1185">Reference proteome</keyword>
<organism evidence="1 2">
    <name type="scientific">Myotis myotis</name>
    <name type="common">Greater mouse-eared bat</name>
    <name type="synonym">Vespertilio myotis</name>
    <dbReference type="NCBI Taxonomy" id="51298"/>
    <lineage>
        <taxon>Eukaryota</taxon>
        <taxon>Metazoa</taxon>
        <taxon>Chordata</taxon>
        <taxon>Craniata</taxon>
        <taxon>Vertebrata</taxon>
        <taxon>Euteleostomi</taxon>
        <taxon>Mammalia</taxon>
        <taxon>Eutheria</taxon>
        <taxon>Laurasiatheria</taxon>
        <taxon>Chiroptera</taxon>
        <taxon>Yangochiroptera</taxon>
        <taxon>Vespertilionidae</taxon>
        <taxon>Myotis</taxon>
    </lineage>
</organism>
<evidence type="ECO:0000313" key="2">
    <source>
        <dbReference type="Proteomes" id="UP000527355"/>
    </source>
</evidence>
<proteinExistence type="predicted"/>
<sequence length="162" mass="17979">MVNWALWARFGLRKRIFMPQLLGWPSSREPGSWASMEPIETPANLTNGSGVPSCLWTWGSAGTEQRTSWGSRKSGCKRSAVHQHPVQPCWAPRQPLATSAPLKCRSCRRHKPLVGGCQQGLLVHPPHATALNRSTNNARMSTERKTQSLNILSGILCQLHHL</sequence>